<dbReference type="Proteomes" id="UP001057868">
    <property type="component" value="Unassembled WGS sequence"/>
</dbReference>
<dbReference type="SUPFAM" id="SSF53756">
    <property type="entry name" value="UDP-Glycosyltransferase/glycogen phosphorylase"/>
    <property type="match status" value="1"/>
</dbReference>
<protein>
    <submittedName>
        <fullName evidence="2">Glycosyl transferase</fullName>
    </submittedName>
</protein>
<dbReference type="GO" id="GO:0016757">
    <property type="term" value="F:glycosyltransferase activity"/>
    <property type="evidence" value="ECO:0007669"/>
    <property type="project" value="TreeGrafter"/>
</dbReference>
<reference evidence="2" key="1">
    <citation type="journal article" date="2023" name="Int. J. Syst. Evol. Microbiol.">
        <title>&lt;i&gt;Clostridium folliculivorans&lt;/i&gt; sp. nov., isolated from soil samples of an organic paddy in Japan.</title>
        <authorList>
            <person name="Tazawa J."/>
            <person name="Kobayashi H."/>
            <person name="Tanizawa Y."/>
            <person name="Uchino A."/>
            <person name="Tanaka F."/>
            <person name="Urashima Y."/>
            <person name="Miura S."/>
            <person name="Sakamoto M."/>
            <person name="Ohkuma M."/>
            <person name="Tohno M."/>
        </authorList>
    </citation>
    <scope>NUCLEOTIDE SEQUENCE</scope>
    <source>
        <strain evidence="2">D1-1</strain>
    </source>
</reference>
<organism evidence="2 3">
    <name type="scientific">Clostridium folliculivorans</name>
    <dbReference type="NCBI Taxonomy" id="2886038"/>
    <lineage>
        <taxon>Bacteria</taxon>
        <taxon>Bacillati</taxon>
        <taxon>Bacillota</taxon>
        <taxon>Clostridia</taxon>
        <taxon>Eubacteriales</taxon>
        <taxon>Clostridiaceae</taxon>
        <taxon>Clostridium</taxon>
    </lineage>
</organism>
<dbReference type="EMBL" id="BQXY01000010">
    <property type="protein sequence ID" value="GKU27278.1"/>
    <property type="molecule type" value="Genomic_DNA"/>
</dbReference>
<sequence>MNTLFISSFIPKSNAPQAGVNFSYNFIKILREELKSKVDLLCTINDGENENEALEVSTITDNQYLFKLSKKRKLFNVLKSPFIPSIASVRYDSRVLQKIRSLANTKKYDYVILDYTQNLNYYKCIQKLFKDCRIISLEQDVSFLGLDRKIKNTSGIKKMFYRFEYSRLKSYELTALKNIDKVYTVNEKDKELLKDIIGVEALYPFINKWEMGQKKHEGFNLMFWGAMNRKENEDAVMYFVKSIWEQVDKKNIKFFIIGANPSDQIKKLESENITVTGFVEDPAEYFQLMDLSIVPLRLGAGVKIKVLESMANGIPVITTTIGAEGIYAKNERDIIITDNPKDFAYKINNLKNDITQRETIKKNGMSFINDNYGFEKNKQILKDYIL</sequence>
<evidence type="ECO:0000256" key="1">
    <source>
        <dbReference type="ARBA" id="ARBA00022679"/>
    </source>
</evidence>
<keyword evidence="3" id="KW-1185">Reference proteome</keyword>
<proteinExistence type="predicted"/>
<accession>A0A9W5Y6A9</accession>
<keyword evidence="1 2" id="KW-0808">Transferase</keyword>
<evidence type="ECO:0000313" key="2">
    <source>
        <dbReference type="EMBL" id="GKU27278.1"/>
    </source>
</evidence>
<dbReference type="RefSeq" id="WP_261854145.1">
    <property type="nucleotide sequence ID" value="NZ_BQXY01000010.1"/>
</dbReference>
<dbReference type="AlphaFoldDB" id="A0A9W5Y6A9"/>
<name>A0A9W5Y6A9_9CLOT</name>
<dbReference type="Gene3D" id="3.40.50.2000">
    <property type="entry name" value="Glycogen Phosphorylase B"/>
    <property type="match status" value="2"/>
</dbReference>
<gene>
    <name evidence="2" type="ORF">CFOLD11_41050</name>
</gene>
<dbReference type="Pfam" id="PF13692">
    <property type="entry name" value="Glyco_trans_1_4"/>
    <property type="match status" value="1"/>
</dbReference>
<dbReference type="GO" id="GO:0009103">
    <property type="term" value="P:lipopolysaccharide biosynthetic process"/>
    <property type="evidence" value="ECO:0007669"/>
    <property type="project" value="TreeGrafter"/>
</dbReference>
<dbReference type="PANTHER" id="PTHR46401:SF2">
    <property type="entry name" value="GLYCOSYLTRANSFERASE WBBK-RELATED"/>
    <property type="match status" value="1"/>
</dbReference>
<dbReference type="CDD" id="cd03801">
    <property type="entry name" value="GT4_PimA-like"/>
    <property type="match status" value="1"/>
</dbReference>
<evidence type="ECO:0000313" key="3">
    <source>
        <dbReference type="Proteomes" id="UP001057868"/>
    </source>
</evidence>
<dbReference type="PANTHER" id="PTHR46401">
    <property type="entry name" value="GLYCOSYLTRANSFERASE WBBK-RELATED"/>
    <property type="match status" value="1"/>
</dbReference>
<comment type="caution">
    <text evidence="2">The sequence shown here is derived from an EMBL/GenBank/DDBJ whole genome shotgun (WGS) entry which is preliminary data.</text>
</comment>